<dbReference type="GO" id="GO:2001240">
    <property type="term" value="P:negative regulation of extrinsic apoptotic signaling pathway in absence of ligand"/>
    <property type="evidence" value="ECO:0007669"/>
    <property type="project" value="TreeGrafter"/>
</dbReference>
<protein>
    <recommendedName>
        <fullName evidence="1">Eyes absent homolog</fullName>
        <ecNumber evidence="1">3.1.3.48</ecNumber>
    </recommendedName>
</protein>
<dbReference type="PANTHER" id="PTHR10190">
    <property type="entry name" value="EYES ABSENT"/>
    <property type="match status" value="1"/>
</dbReference>
<name>L5K0I4_PTEAL</name>
<dbReference type="STRING" id="9402.L5K0I4"/>
<accession>L5K0I4</accession>
<dbReference type="AlphaFoldDB" id="L5K0I4"/>
<dbReference type="GO" id="GO:0004725">
    <property type="term" value="F:protein tyrosine phosphatase activity"/>
    <property type="evidence" value="ECO:0007669"/>
    <property type="project" value="UniProtKB-EC"/>
</dbReference>
<reference evidence="3" key="1">
    <citation type="journal article" date="2013" name="Science">
        <title>Comparative analysis of bat genomes provides insight into the evolution of flight and immunity.</title>
        <authorList>
            <person name="Zhang G."/>
            <person name="Cowled C."/>
            <person name="Shi Z."/>
            <person name="Huang Z."/>
            <person name="Bishop-Lilly K.A."/>
            <person name="Fang X."/>
            <person name="Wynne J.W."/>
            <person name="Xiong Z."/>
            <person name="Baker M.L."/>
            <person name="Zhao W."/>
            <person name="Tachedjian M."/>
            <person name="Zhu Y."/>
            <person name="Zhou P."/>
            <person name="Jiang X."/>
            <person name="Ng J."/>
            <person name="Yang L."/>
            <person name="Wu L."/>
            <person name="Xiao J."/>
            <person name="Feng Y."/>
            <person name="Chen Y."/>
            <person name="Sun X."/>
            <person name="Zhang Y."/>
            <person name="Marsh G.A."/>
            <person name="Crameri G."/>
            <person name="Broder C.C."/>
            <person name="Frey K.G."/>
            <person name="Wang L.F."/>
            <person name="Wang J."/>
        </authorList>
    </citation>
    <scope>NUCLEOTIDE SEQUENCE [LARGE SCALE GENOMIC DNA]</scope>
</reference>
<gene>
    <name evidence="2" type="ORF">PAL_GLEAN10024432</name>
</gene>
<keyword evidence="1" id="KW-0479">Metal-binding</keyword>
<dbReference type="InParanoid" id="L5K0I4"/>
<comment type="catalytic activity">
    <reaction evidence="1">
        <text>O-phospho-L-tyrosyl-[protein] + H2O = L-tyrosyl-[protein] + phosphate</text>
        <dbReference type="Rhea" id="RHEA:10684"/>
        <dbReference type="Rhea" id="RHEA-COMP:10136"/>
        <dbReference type="Rhea" id="RHEA-COMP:20101"/>
        <dbReference type="ChEBI" id="CHEBI:15377"/>
        <dbReference type="ChEBI" id="CHEBI:43474"/>
        <dbReference type="ChEBI" id="CHEBI:46858"/>
        <dbReference type="ChEBI" id="CHEBI:61978"/>
        <dbReference type="EC" id="3.1.3.48"/>
    </reaction>
</comment>
<evidence type="ECO:0000256" key="1">
    <source>
        <dbReference type="RuleBase" id="RU362036"/>
    </source>
</evidence>
<dbReference type="InterPro" id="IPR028472">
    <property type="entry name" value="EYA"/>
</dbReference>
<keyword evidence="1" id="KW-0378">Hydrolase</keyword>
<proteinExistence type="inferred from homology"/>
<evidence type="ECO:0000313" key="3">
    <source>
        <dbReference type="Proteomes" id="UP000010552"/>
    </source>
</evidence>
<organism evidence="2 3">
    <name type="scientific">Pteropus alecto</name>
    <name type="common">Black flying fox</name>
    <dbReference type="NCBI Taxonomy" id="9402"/>
    <lineage>
        <taxon>Eukaryota</taxon>
        <taxon>Metazoa</taxon>
        <taxon>Chordata</taxon>
        <taxon>Craniata</taxon>
        <taxon>Vertebrata</taxon>
        <taxon>Euteleostomi</taxon>
        <taxon>Mammalia</taxon>
        <taxon>Eutheria</taxon>
        <taxon>Laurasiatheria</taxon>
        <taxon>Chiroptera</taxon>
        <taxon>Yinpterochiroptera</taxon>
        <taxon>Pteropodoidea</taxon>
        <taxon>Pteropodidae</taxon>
        <taxon>Pteropodinae</taxon>
        <taxon>Pteropus</taxon>
    </lineage>
</organism>
<keyword evidence="3" id="KW-1185">Reference proteome</keyword>
<dbReference type="EC" id="3.1.3.48" evidence="1"/>
<comment type="cofactor">
    <cofactor evidence="1">
        <name>Mg(2+)</name>
        <dbReference type="ChEBI" id="CHEBI:18420"/>
    </cofactor>
    <text evidence="1">Binds 1 Mg(2+) ion per subunit.</text>
</comment>
<comment type="similarity">
    <text evidence="1">Belongs to the HAD-like hydrolase superfamily. EYA family.</text>
</comment>
<dbReference type="GO" id="GO:0005634">
    <property type="term" value="C:nucleus"/>
    <property type="evidence" value="ECO:0007669"/>
    <property type="project" value="TreeGrafter"/>
</dbReference>
<dbReference type="GO" id="GO:0045739">
    <property type="term" value="P:positive regulation of DNA repair"/>
    <property type="evidence" value="ECO:0007669"/>
    <property type="project" value="TreeGrafter"/>
</dbReference>
<dbReference type="GO" id="GO:0046872">
    <property type="term" value="F:metal ion binding"/>
    <property type="evidence" value="ECO:0007669"/>
    <property type="project" value="UniProtKB-KW"/>
</dbReference>
<evidence type="ECO:0000313" key="2">
    <source>
        <dbReference type="EMBL" id="ELK04266.1"/>
    </source>
</evidence>
<dbReference type="Proteomes" id="UP000010552">
    <property type="component" value="Unassembled WGS sequence"/>
</dbReference>
<keyword evidence="1" id="KW-0805">Transcription regulation</keyword>
<dbReference type="EMBL" id="KB031072">
    <property type="protein sequence ID" value="ELK04266.1"/>
    <property type="molecule type" value="Genomic_DNA"/>
</dbReference>
<keyword evidence="1" id="KW-0460">Magnesium</keyword>
<sequence length="175" mass="18666">MGCGFAAQRGLNISDAFRAFPHLDKYKEMLELVISPSLTVNSACPGKLKLNRADADVWTLSDIEGITTSALPRVSQFLARPCPRVLPSQPPTAMAAYSQTQYSAGIQQAAPYTAYPPPAQAYGIPSYGIKTEDSLNHSPGQSGFLSYGSSFSTPPTGQSPYTYQMHGQCGAMAPP</sequence>
<dbReference type="GO" id="GO:0030154">
    <property type="term" value="P:cell differentiation"/>
    <property type="evidence" value="ECO:0007669"/>
    <property type="project" value="TreeGrafter"/>
</dbReference>
<dbReference type="PANTHER" id="PTHR10190:SF7">
    <property type="entry name" value="EYES ABSENT HOMOLOG 2"/>
    <property type="match status" value="1"/>
</dbReference>
<keyword evidence="1" id="KW-0804">Transcription</keyword>
<keyword evidence="1" id="KW-0904">Protein phosphatase</keyword>